<sequence>MARDRECAESLCRYGTAPDMESDKKATGGLSVPVEHDGGVSDVPAFQQVLNGQSSLFRGHVDGNLRLKHLNQPPSFFGILLWTTPISSTVGLSLYSGGRSELQQKRQIFCCTSCFRPSNSRHMPCSILKLFAIVSPWEIFSLKKKKKKGSVTVSGLTFRTTHFILSLQYIFPVQASLYLLSIGSIHV</sequence>
<protein>
    <submittedName>
        <fullName evidence="1">Uncharacterized protein</fullName>
    </submittedName>
</protein>
<reference evidence="1 2" key="1">
    <citation type="journal article" date="2012" name="BMC Genomics">
        <title>Tools to kill: Genome of one of the most destructive plant pathogenic fungi Macrophomina phaseolina.</title>
        <authorList>
            <person name="Islam M.S."/>
            <person name="Haque M.S."/>
            <person name="Islam M.M."/>
            <person name="Emdad E.M."/>
            <person name="Halim A."/>
            <person name="Hossen Q.M.M."/>
            <person name="Hossain M.Z."/>
            <person name="Ahmed B."/>
            <person name="Rahim S."/>
            <person name="Rahman M.S."/>
            <person name="Alam M.M."/>
            <person name="Hou S."/>
            <person name="Wan X."/>
            <person name="Saito J.A."/>
            <person name="Alam M."/>
        </authorList>
    </citation>
    <scope>NUCLEOTIDE SEQUENCE [LARGE SCALE GENOMIC DNA]</scope>
    <source>
        <strain evidence="1 2">MS6</strain>
    </source>
</reference>
<dbReference type="InParanoid" id="K2SX52"/>
<gene>
    <name evidence="1" type="ORF">MPH_01568</name>
</gene>
<dbReference type="EMBL" id="AHHD01000059">
    <property type="protein sequence ID" value="EKG21115.1"/>
    <property type="molecule type" value="Genomic_DNA"/>
</dbReference>
<dbReference type="Proteomes" id="UP000007129">
    <property type="component" value="Unassembled WGS sequence"/>
</dbReference>
<accession>K2SX52</accession>
<organism evidence="1 2">
    <name type="scientific">Macrophomina phaseolina (strain MS6)</name>
    <name type="common">Charcoal rot fungus</name>
    <dbReference type="NCBI Taxonomy" id="1126212"/>
    <lineage>
        <taxon>Eukaryota</taxon>
        <taxon>Fungi</taxon>
        <taxon>Dikarya</taxon>
        <taxon>Ascomycota</taxon>
        <taxon>Pezizomycotina</taxon>
        <taxon>Dothideomycetes</taxon>
        <taxon>Dothideomycetes incertae sedis</taxon>
        <taxon>Botryosphaeriales</taxon>
        <taxon>Botryosphaeriaceae</taxon>
        <taxon>Macrophomina</taxon>
    </lineage>
</organism>
<name>K2SX52_MACPH</name>
<evidence type="ECO:0000313" key="2">
    <source>
        <dbReference type="Proteomes" id="UP000007129"/>
    </source>
</evidence>
<comment type="caution">
    <text evidence="1">The sequence shown here is derived from an EMBL/GenBank/DDBJ whole genome shotgun (WGS) entry which is preliminary data.</text>
</comment>
<dbReference type="AlphaFoldDB" id="K2SX52"/>
<dbReference type="VEuPathDB" id="FungiDB:MPH_01568"/>
<dbReference type="HOGENOM" id="CLU_1447942_0_0_1"/>
<evidence type="ECO:0000313" key="1">
    <source>
        <dbReference type="EMBL" id="EKG21115.1"/>
    </source>
</evidence>
<proteinExistence type="predicted"/>